<organism evidence="2 3">
    <name type="scientific">Silurus meridionalis</name>
    <name type="common">Southern catfish</name>
    <name type="synonym">Silurus soldatovi meridionalis</name>
    <dbReference type="NCBI Taxonomy" id="175797"/>
    <lineage>
        <taxon>Eukaryota</taxon>
        <taxon>Metazoa</taxon>
        <taxon>Chordata</taxon>
        <taxon>Craniata</taxon>
        <taxon>Vertebrata</taxon>
        <taxon>Euteleostomi</taxon>
        <taxon>Actinopterygii</taxon>
        <taxon>Neopterygii</taxon>
        <taxon>Teleostei</taxon>
        <taxon>Ostariophysi</taxon>
        <taxon>Siluriformes</taxon>
        <taxon>Siluridae</taxon>
        <taxon>Silurus</taxon>
    </lineage>
</organism>
<evidence type="ECO:0000313" key="2">
    <source>
        <dbReference type="EMBL" id="KAF7688898.1"/>
    </source>
</evidence>
<sequence length="245" mass="28508">MDDFFGKYFWRPLIPEEPCRKFLVCISGKTLDADKMFIEQLKNVMKINLQEVSKVDECDFILVFCPVASRAGTDIEATMKKLHRISDTKPAVLVVLHHTFDVHSIVPETWRSVTRKNLIAIECLFHEDLGFHKCEKNNESLSKITTFINSLEKPQLNVRKQEQGGPENNEKTLAQKDAELKKTNEKLHKSTEVLKEKSTELEKKHKLLNETETQLRNTNKKLETSENKTRTLEQELGTQRDREKR</sequence>
<dbReference type="AlphaFoldDB" id="A0A8T0AAH5"/>
<dbReference type="PANTHER" id="PTHR34488">
    <property type="entry name" value="SI:CH211-245H14.1-RELATED"/>
    <property type="match status" value="1"/>
</dbReference>
<feature type="region of interest" description="Disordered" evidence="1">
    <location>
        <begin position="180"/>
        <end position="245"/>
    </location>
</feature>
<evidence type="ECO:0000313" key="3">
    <source>
        <dbReference type="Proteomes" id="UP000606274"/>
    </source>
</evidence>
<proteinExistence type="predicted"/>
<name>A0A8T0AAH5_SILME</name>
<feature type="compositionally biased region" description="Basic and acidic residues" evidence="1">
    <location>
        <begin position="220"/>
        <end position="245"/>
    </location>
</feature>
<dbReference type="Proteomes" id="UP000606274">
    <property type="component" value="Unassembled WGS sequence"/>
</dbReference>
<feature type="compositionally biased region" description="Basic and acidic residues" evidence="1">
    <location>
        <begin position="180"/>
        <end position="209"/>
    </location>
</feature>
<accession>A0A8T0AAH5</accession>
<feature type="region of interest" description="Disordered" evidence="1">
    <location>
        <begin position="155"/>
        <end position="174"/>
    </location>
</feature>
<comment type="caution">
    <text evidence="2">The sequence shown here is derived from an EMBL/GenBank/DDBJ whole genome shotgun (WGS) entry which is preliminary data.</text>
</comment>
<dbReference type="EMBL" id="JABFDY010000025">
    <property type="protein sequence ID" value="KAF7688898.1"/>
    <property type="molecule type" value="Genomic_DNA"/>
</dbReference>
<dbReference type="PANTHER" id="PTHR34488:SF1">
    <property type="entry name" value="SI:CH211-245H14.1-RELATED"/>
    <property type="match status" value="1"/>
</dbReference>
<evidence type="ECO:0008006" key="4">
    <source>
        <dbReference type="Google" id="ProtNLM"/>
    </source>
</evidence>
<reference evidence="2" key="1">
    <citation type="submission" date="2020-08" db="EMBL/GenBank/DDBJ databases">
        <title>Chromosome-level assembly of Southern catfish (Silurus meridionalis) provides insights into visual adaptation to the nocturnal and benthic lifestyles.</title>
        <authorList>
            <person name="Zhang Y."/>
            <person name="Wang D."/>
            <person name="Peng Z."/>
        </authorList>
    </citation>
    <scope>NUCLEOTIDE SEQUENCE</scope>
    <source>
        <strain evidence="2">SWU-2019-XX</strain>
        <tissue evidence="2">Muscle</tissue>
    </source>
</reference>
<keyword evidence="3" id="KW-1185">Reference proteome</keyword>
<gene>
    <name evidence="2" type="ORF">HF521_013705</name>
</gene>
<protein>
    <recommendedName>
        <fullName evidence="4">AIG1-type G domain-containing protein</fullName>
    </recommendedName>
</protein>
<evidence type="ECO:0000256" key="1">
    <source>
        <dbReference type="SAM" id="MobiDB-lite"/>
    </source>
</evidence>